<sequence length="84" mass="9543">MLRSVLAPRVIPVPPADYLREGIFPAPWMSPDDELLSLLLTMWALHTGRLPADTPDHLTPEQLIDFWADEQTATGNPLQLQERR</sequence>
<reference evidence="1" key="1">
    <citation type="submission" date="2021-01" db="EMBL/GenBank/DDBJ databases">
        <title>Whole genome shotgun sequence of Planotetraspora silvatica NBRC 100141.</title>
        <authorList>
            <person name="Komaki H."/>
            <person name="Tamura T."/>
        </authorList>
    </citation>
    <scope>NUCLEOTIDE SEQUENCE</scope>
    <source>
        <strain evidence="1">NBRC 100141</strain>
    </source>
</reference>
<dbReference type="AlphaFoldDB" id="A0A8J3UFN3"/>
<protein>
    <submittedName>
        <fullName evidence="1">Uncharacterized protein</fullName>
    </submittedName>
</protein>
<gene>
    <name evidence="1" type="ORF">Psi02_00100</name>
</gene>
<proteinExistence type="predicted"/>
<accession>A0A8J3UFN3</accession>
<comment type="caution">
    <text evidence="1">The sequence shown here is derived from an EMBL/GenBank/DDBJ whole genome shotgun (WGS) entry which is preliminary data.</text>
</comment>
<name>A0A8J3UFN3_9ACTN</name>
<evidence type="ECO:0000313" key="2">
    <source>
        <dbReference type="Proteomes" id="UP000644610"/>
    </source>
</evidence>
<evidence type="ECO:0000313" key="1">
    <source>
        <dbReference type="EMBL" id="GII43586.1"/>
    </source>
</evidence>
<keyword evidence="2" id="KW-1185">Reference proteome</keyword>
<organism evidence="1 2">
    <name type="scientific">Planotetraspora silvatica</name>
    <dbReference type="NCBI Taxonomy" id="234614"/>
    <lineage>
        <taxon>Bacteria</taxon>
        <taxon>Bacillati</taxon>
        <taxon>Actinomycetota</taxon>
        <taxon>Actinomycetes</taxon>
        <taxon>Streptosporangiales</taxon>
        <taxon>Streptosporangiaceae</taxon>
        <taxon>Planotetraspora</taxon>
    </lineage>
</organism>
<dbReference type="EMBL" id="BOOQ01000001">
    <property type="protein sequence ID" value="GII43586.1"/>
    <property type="molecule type" value="Genomic_DNA"/>
</dbReference>
<dbReference type="Proteomes" id="UP000644610">
    <property type="component" value="Unassembled WGS sequence"/>
</dbReference>